<sequence>MDVDHDYMDFQSEMQQQKDTHLIQQPQQQHPVDKEDGFVLVDKDEGDFVLVDKDGIDVDYYYVDVLNEIQQDDLPKQQRQKQQKNLNPKLQQQKLEDENHDQKIRVRQEQEERLFWELKALNWIALQPNRPAGTSDQLNEVHHQLSLCQQEIMSMPRSSLKESLLDNLQQTINWDSFV</sequence>
<keyword evidence="3" id="KW-1185">Reference proteome</keyword>
<evidence type="ECO:0000313" key="2">
    <source>
        <dbReference type="EMBL" id="GFR74397.1"/>
    </source>
</evidence>
<organism evidence="2 3">
    <name type="scientific">Elysia marginata</name>
    <dbReference type="NCBI Taxonomy" id="1093978"/>
    <lineage>
        <taxon>Eukaryota</taxon>
        <taxon>Metazoa</taxon>
        <taxon>Spiralia</taxon>
        <taxon>Lophotrochozoa</taxon>
        <taxon>Mollusca</taxon>
        <taxon>Gastropoda</taxon>
        <taxon>Heterobranchia</taxon>
        <taxon>Euthyneura</taxon>
        <taxon>Panpulmonata</taxon>
        <taxon>Sacoglossa</taxon>
        <taxon>Placobranchoidea</taxon>
        <taxon>Plakobranchidae</taxon>
        <taxon>Elysia</taxon>
    </lineage>
</organism>
<comment type="caution">
    <text evidence="2">The sequence shown here is derived from an EMBL/GenBank/DDBJ whole genome shotgun (WGS) entry which is preliminary data.</text>
</comment>
<protein>
    <submittedName>
        <fullName evidence="2">Uncharacterized protein</fullName>
    </submittedName>
</protein>
<dbReference type="EMBL" id="BMAT01011523">
    <property type="protein sequence ID" value="GFR74397.1"/>
    <property type="molecule type" value="Genomic_DNA"/>
</dbReference>
<feature type="region of interest" description="Disordered" evidence="1">
    <location>
        <begin position="13"/>
        <end position="33"/>
    </location>
</feature>
<evidence type="ECO:0000313" key="3">
    <source>
        <dbReference type="Proteomes" id="UP000762676"/>
    </source>
</evidence>
<proteinExistence type="predicted"/>
<gene>
    <name evidence="2" type="ORF">ElyMa_005753700</name>
</gene>
<accession>A0AAV4FM47</accession>
<evidence type="ECO:0000256" key="1">
    <source>
        <dbReference type="SAM" id="MobiDB-lite"/>
    </source>
</evidence>
<feature type="region of interest" description="Disordered" evidence="1">
    <location>
        <begin position="73"/>
        <end position="100"/>
    </location>
</feature>
<name>A0AAV4FM47_9GAST</name>
<feature type="compositionally biased region" description="Low complexity" evidence="1">
    <location>
        <begin position="83"/>
        <end position="93"/>
    </location>
</feature>
<reference evidence="2 3" key="1">
    <citation type="journal article" date="2021" name="Elife">
        <title>Chloroplast acquisition without the gene transfer in kleptoplastic sea slugs, Plakobranchus ocellatus.</title>
        <authorList>
            <person name="Maeda T."/>
            <person name="Takahashi S."/>
            <person name="Yoshida T."/>
            <person name="Shimamura S."/>
            <person name="Takaki Y."/>
            <person name="Nagai Y."/>
            <person name="Toyoda A."/>
            <person name="Suzuki Y."/>
            <person name="Arimoto A."/>
            <person name="Ishii H."/>
            <person name="Satoh N."/>
            <person name="Nishiyama T."/>
            <person name="Hasebe M."/>
            <person name="Maruyama T."/>
            <person name="Minagawa J."/>
            <person name="Obokata J."/>
            <person name="Shigenobu S."/>
        </authorList>
    </citation>
    <scope>NUCLEOTIDE SEQUENCE [LARGE SCALE GENOMIC DNA]</scope>
</reference>
<dbReference type="Proteomes" id="UP000762676">
    <property type="component" value="Unassembled WGS sequence"/>
</dbReference>
<dbReference type="AlphaFoldDB" id="A0AAV4FM47"/>